<accession>A0ABP0NXS5</accession>
<reference evidence="1 2" key="1">
    <citation type="submission" date="2024-02" db="EMBL/GenBank/DDBJ databases">
        <authorList>
            <person name="Chen Y."/>
            <person name="Shah S."/>
            <person name="Dougan E. K."/>
            <person name="Thang M."/>
            <person name="Chan C."/>
        </authorList>
    </citation>
    <scope>NUCLEOTIDE SEQUENCE [LARGE SCALE GENOMIC DNA]</scope>
</reference>
<comment type="caution">
    <text evidence="1">The sequence shown here is derived from an EMBL/GenBank/DDBJ whole genome shotgun (WGS) entry which is preliminary data.</text>
</comment>
<sequence>MSGLEFFMDGGATFAGLLSAGAALVGYKQQKEDDSELVDDEEELERLRKNLGEACISACAAHSAITAAWGQPLSLFKAEGSQLQVQWLKVLEFAQALVEKAAELEDLADVYDAQLHLAITQHRSLRRTPVHVLEGKLDEISLLLTSQIPAVVFAKEANTHGDVTRLQSALAARCHQDSEAEGKSLTASEELPLAILQDRKLLGELWRVGPGRMEVLARAIARRTGRTPMPEGPTEYSSYVADYL</sequence>
<dbReference type="Proteomes" id="UP001642484">
    <property type="component" value="Unassembled WGS sequence"/>
</dbReference>
<keyword evidence="2" id="KW-1185">Reference proteome</keyword>
<evidence type="ECO:0000313" key="2">
    <source>
        <dbReference type="Proteomes" id="UP001642484"/>
    </source>
</evidence>
<protein>
    <submittedName>
        <fullName evidence="1">Uncharacterized protein</fullName>
    </submittedName>
</protein>
<organism evidence="1 2">
    <name type="scientific">Durusdinium trenchii</name>
    <dbReference type="NCBI Taxonomy" id="1381693"/>
    <lineage>
        <taxon>Eukaryota</taxon>
        <taxon>Sar</taxon>
        <taxon>Alveolata</taxon>
        <taxon>Dinophyceae</taxon>
        <taxon>Suessiales</taxon>
        <taxon>Symbiodiniaceae</taxon>
        <taxon>Durusdinium</taxon>
    </lineage>
</organism>
<evidence type="ECO:0000313" key="1">
    <source>
        <dbReference type="EMBL" id="CAK9068178.1"/>
    </source>
</evidence>
<gene>
    <name evidence="1" type="ORF">CCMP2556_LOCUS33476</name>
</gene>
<proteinExistence type="predicted"/>
<dbReference type="EMBL" id="CAXAMN010022306">
    <property type="protein sequence ID" value="CAK9068178.1"/>
    <property type="molecule type" value="Genomic_DNA"/>
</dbReference>
<name>A0ABP0NXS5_9DINO</name>